<organism evidence="1 2">
    <name type="scientific">Flaviaesturariibacter aridisoli</name>
    <dbReference type="NCBI Taxonomy" id="2545761"/>
    <lineage>
        <taxon>Bacteria</taxon>
        <taxon>Pseudomonadati</taxon>
        <taxon>Bacteroidota</taxon>
        <taxon>Chitinophagia</taxon>
        <taxon>Chitinophagales</taxon>
        <taxon>Chitinophagaceae</taxon>
        <taxon>Flaviaestuariibacter</taxon>
    </lineage>
</organism>
<sequence>MVTTLYFQHLQNAESVLYAERLIERIISNDPLPPPVQRAKDDFTRITSERNVLVQRALGSRYTDDLANGDARRDELTTSLFWLCEGFARCEHDGRRAAAALLLEALKPYSTAAELTKFDGDKETKLIENLVRDLRARADLRDALQTLGLDSLLTALEAANLEFKRLMEAQSDDELTKPEANRMVVLRRDSARAYRELMKQIDSAYNYTGGAEPWLGMVAALNQITEEFMHKLAQRQGRAAAQAETTQP</sequence>
<dbReference type="EMBL" id="SKFH01000033">
    <property type="protein sequence ID" value="TCZ67731.1"/>
    <property type="molecule type" value="Genomic_DNA"/>
</dbReference>
<name>A0A4R4DVQ7_9BACT</name>
<evidence type="ECO:0000313" key="2">
    <source>
        <dbReference type="Proteomes" id="UP000295164"/>
    </source>
</evidence>
<dbReference type="InterPro" id="IPR046228">
    <property type="entry name" value="DUF6261"/>
</dbReference>
<reference evidence="1 2" key="1">
    <citation type="submission" date="2019-03" db="EMBL/GenBank/DDBJ databases">
        <authorList>
            <person name="Kim M.K.M."/>
        </authorList>
    </citation>
    <scope>NUCLEOTIDE SEQUENCE [LARGE SCALE GENOMIC DNA]</scope>
    <source>
        <strain evidence="1 2">17J68-15</strain>
    </source>
</reference>
<dbReference type="OrthoDB" id="9833460at2"/>
<dbReference type="AlphaFoldDB" id="A0A4R4DVQ7"/>
<dbReference type="RefSeq" id="WP_131853352.1">
    <property type="nucleotide sequence ID" value="NZ_SKFH01000033.1"/>
</dbReference>
<protein>
    <submittedName>
        <fullName evidence="1">Uncharacterized protein</fullName>
    </submittedName>
</protein>
<accession>A0A4R4DVQ7</accession>
<dbReference type="Pfam" id="PF19775">
    <property type="entry name" value="DUF6261"/>
    <property type="match status" value="1"/>
</dbReference>
<gene>
    <name evidence="1" type="ORF">E0486_15330</name>
</gene>
<comment type="caution">
    <text evidence="1">The sequence shown here is derived from an EMBL/GenBank/DDBJ whole genome shotgun (WGS) entry which is preliminary data.</text>
</comment>
<proteinExistence type="predicted"/>
<evidence type="ECO:0000313" key="1">
    <source>
        <dbReference type="EMBL" id="TCZ67731.1"/>
    </source>
</evidence>
<keyword evidence="2" id="KW-1185">Reference proteome</keyword>
<dbReference type="Proteomes" id="UP000295164">
    <property type="component" value="Unassembled WGS sequence"/>
</dbReference>